<dbReference type="InterPro" id="IPR016166">
    <property type="entry name" value="FAD-bd_PCMH"/>
</dbReference>
<accession>A0ABV2U7W0</accession>
<evidence type="ECO:0000256" key="5">
    <source>
        <dbReference type="ARBA" id="ARBA00023002"/>
    </source>
</evidence>
<evidence type="ECO:0000256" key="6">
    <source>
        <dbReference type="SAM" id="MobiDB-lite"/>
    </source>
</evidence>
<dbReference type="InterPro" id="IPR016167">
    <property type="entry name" value="FAD-bd_PCMH_sub1"/>
</dbReference>
<dbReference type="PROSITE" id="PS51387">
    <property type="entry name" value="FAD_PCMH"/>
    <property type="match status" value="1"/>
</dbReference>
<dbReference type="Gene3D" id="3.40.462.20">
    <property type="match status" value="1"/>
</dbReference>
<dbReference type="PANTHER" id="PTHR42973:SF39">
    <property type="entry name" value="FAD-BINDING PCMH-TYPE DOMAIN-CONTAINING PROTEIN"/>
    <property type="match status" value="1"/>
</dbReference>
<comment type="caution">
    <text evidence="8">The sequence shown here is derived from an EMBL/GenBank/DDBJ whole genome shotgun (WGS) entry which is preliminary data.</text>
</comment>
<dbReference type="InterPro" id="IPR036318">
    <property type="entry name" value="FAD-bd_PCMH-like_sf"/>
</dbReference>
<keyword evidence="5 8" id="KW-0560">Oxidoreductase</keyword>
<evidence type="ECO:0000256" key="3">
    <source>
        <dbReference type="ARBA" id="ARBA00022630"/>
    </source>
</evidence>
<dbReference type="InterPro" id="IPR050416">
    <property type="entry name" value="FAD-linked_Oxidoreductase"/>
</dbReference>
<feature type="compositionally biased region" description="Low complexity" evidence="6">
    <location>
        <begin position="21"/>
        <end position="61"/>
    </location>
</feature>
<dbReference type="EC" id="1.-.-.-" evidence="8"/>
<dbReference type="InterPro" id="IPR006094">
    <property type="entry name" value="Oxid_FAD_bind_N"/>
</dbReference>
<keyword evidence="9" id="KW-1185">Reference proteome</keyword>
<dbReference type="RefSeq" id="WP_356503716.1">
    <property type="nucleotide sequence ID" value="NZ_JBEXEF010000060.1"/>
</dbReference>
<dbReference type="SUPFAM" id="SSF56176">
    <property type="entry name" value="FAD-binding/transporter-associated domain-like"/>
    <property type="match status" value="1"/>
</dbReference>
<proteinExistence type="inferred from homology"/>
<keyword evidence="4" id="KW-0274">FAD</keyword>
<evidence type="ECO:0000256" key="2">
    <source>
        <dbReference type="ARBA" id="ARBA00005466"/>
    </source>
</evidence>
<sequence length="531" mass="55783">MNLPNRRTLLTAGAATALAGITSCNKPSSGSDSGSSSSTTTTRTPSKPPASSTSATPKGPANWSALAKSLDGTLVRPGDATYPTARQLYNTRFDNLKPAAVAYVRHEADIRECLAFARRSATPVSIRSGGHSYAGWSSGNGRLVIDVSSLSRVGRDGTIGAGAKLADVYWGLTPHGLTIPGGSCPTVGISGLTLGGGHGVASRAYGLTCDSLTAATLVTADGKTVTADAKHHPDLFWALRGAGNGNFGVVTELKFRTRPAPQTVMAYMSWPWSRAQAVITAWQAWGPSQPDEIWSSAHLAAGPGGGRPTVSIAAFSLGTYGDLQNAVDRLADRIGASATSVSLRRRSFQDSMLVYAGCSTITEAQCHLPGKTPGRTPQGTLQRETYAAASDFFDHSLSPAGVRALLHRAEAFTRIGVSPSGGGGSIALTALGGAINRVAPDSTAFVHRRSRMLAQYIGSWRPGTAGTAQQNWLKSTHAALHPYASGAAYQNYTDPTLRDWRQAYYGTASSRLTRLKKQYDPGRLFTFPQAL</sequence>
<reference evidence="8 9" key="1">
    <citation type="submission" date="2024-06" db="EMBL/GenBank/DDBJ databases">
        <title>The Natural Products Discovery Center: Release of the First 8490 Sequenced Strains for Exploring Actinobacteria Biosynthetic Diversity.</title>
        <authorList>
            <person name="Kalkreuter E."/>
            <person name="Kautsar S.A."/>
            <person name="Yang D."/>
            <person name="Bader C.D."/>
            <person name="Teijaro C.N."/>
            <person name="Fluegel L."/>
            <person name="Davis C.M."/>
            <person name="Simpson J.R."/>
            <person name="Lauterbach L."/>
            <person name="Steele A.D."/>
            <person name="Gui C."/>
            <person name="Meng S."/>
            <person name="Li G."/>
            <person name="Viehrig K."/>
            <person name="Ye F."/>
            <person name="Su P."/>
            <person name="Kiefer A.F."/>
            <person name="Nichols A."/>
            <person name="Cepeda A.J."/>
            <person name="Yan W."/>
            <person name="Fan B."/>
            <person name="Jiang Y."/>
            <person name="Adhikari A."/>
            <person name="Zheng C.-J."/>
            <person name="Schuster L."/>
            <person name="Cowan T.M."/>
            <person name="Smanski M.J."/>
            <person name="Chevrette M.G."/>
            <person name="De Carvalho L.P.S."/>
            <person name="Shen B."/>
        </authorList>
    </citation>
    <scope>NUCLEOTIDE SEQUENCE [LARGE SCALE GENOMIC DNA]</scope>
    <source>
        <strain evidence="8 9">NPDC005137</strain>
    </source>
</reference>
<evidence type="ECO:0000313" key="8">
    <source>
        <dbReference type="EMBL" id="MET8433937.1"/>
    </source>
</evidence>
<evidence type="ECO:0000256" key="4">
    <source>
        <dbReference type="ARBA" id="ARBA00022827"/>
    </source>
</evidence>
<comment type="cofactor">
    <cofactor evidence="1">
        <name>FAD</name>
        <dbReference type="ChEBI" id="CHEBI:57692"/>
    </cofactor>
</comment>
<evidence type="ECO:0000256" key="1">
    <source>
        <dbReference type="ARBA" id="ARBA00001974"/>
    </source>
</evidence>
<dbReference type="Pfam" id="PF01565">
    <property type="entry name" value="FAD_binding_4"/>
    <property type="match status" value="1"/>
</dbReference>
<dbReference type="EMBL" id="JBEXIP010000009">
    <property type="protein sequence ID" value="MET8433937.1"/>
    <property type="molecule type" value="Genomic_DNA"/>
</dbReference>
<dbReference type="InterPro" id="IPR006093">
    <property type="entry name" value="Oxy_OxRdtase_FAD_BS"/>
</dbReference>
<dbReference type="GO" id="GO:0016491">
    <property type="term" value="F:oxidoreductase activity"/>
    <property type="evidence" value="ECO:0007669"/>
    <property type="project" value="UniProtKB-KW"/>
</dbReference>
<name>A0ABV2U7W0_9ACTN</name>
<dbReference type="PANTHER" id="PTHR42973">
    <property type="entry name" value="BINDING OXIDOREDUCTASE, PUTATIVE (AFU_ORTHOLOGUE AFUA_1G17690)-RELATED"/>
    <property type="match status" value="1"/>
</dbReference>
<evidence type="ECO:0000259" key="7">
    <source>
        <dbReference type="PROSITE" id="PS51387"/>
    </source>
</evidence>
<gene>
    <name evidence="8" type="ORF">ABZV61_14290</name>
</gene>
<dbReference type="Gene3D" id="3.30.43.10">
    <property type="entry name" value="Uridine Diphospho-n-acetylenolpyruvylglucosamine Reductase, domain 2"/>
    <property type="match status" value="1"/>
</dbReference>
<dbReference type="Pfam" id="PF08031">
    <property type="entry name" value="BBE"/>
    <property type="match status" value="1"/>
</dbReference>
<evidence type="ECO:0000313" key="9">
    <source>
        <dbReference type="Proteomes" id="UP001550044"/>
    </source>
</evidence>
<dbReference type="PROSITE" id="PS00862">
    <property type="entry name" value="OX2_COVAL_FAD"/>
    <property type="match status" value="1"/>
</dbReference>
<feature type="domain" description="FAD-binding PCMH-type" evidence="7">
    <location>
        <begin position="94"/>
        <end position="260"/>
    </location>
</feature>
<dbReference type="InterPro" id="IPR016169">
    <property type="entry name" value="FAD-bd_PCMH_sub2"/>
</dbReference>
<protein>
    <submittedName>
        <fullName evidence="8">FAD-binding oxidoreductase</fullName>
        <ecNumber evidence="8">1.-.-.-</ecNumber>
    </submittedName>
</protein>
<dbReference type="Proteomes" id="UP001550044">
    <property type="component" value="Unassembled WGS sequence"/>
</dbReference>
<organism evidence="8 9">
    <name type="scientific">Streptomyces sp. 900116325</name>
    <dbReference type="NCBI Taxonomy" id="3154295"/>
    <lineage>
        <taxon>Bacteria</taxon>
        <taxon>Bacillati</taxon>
        <taxon>Actinomycetota</taxon>
        <taxon>Actinomycetes</taxon>
        <taxon>Kitasatosporales</taxon>
        <taxon>Streptomycetaceae</taxon>
        <taxon>Streptomyces</taxon>
    </lineage>
</organism>
<dbReference type="Gene3D" id="3.30.465.10">
    <property type="match status" value="1"/>
</dbReference>
<keyword evidence="3" id="KW-0285">Flavoprotein</keyword>
<dbReference type="InterPro" id="IPR012951">
    <property type="entry name" value="BBE"/>
</dbReference>
<comment type="similarity">
    <text evidence="2">Belongs to the oxygen-dependent FAD-linked oxidoreductase family.</text>
</comment>
<feature type="region of interest" description="Disordered" evidence="6">
    <location>
        <begin position="21"/>
        <end position="63"/>
    </location>
</feature>
<dbReference type="PROSITE" id="PS51257">
    <property type="entry name" value="PROKAR_LIPOPROTEIN"/>
    <property type="match status" value="1"/>
</dbReference>